<dbReference type="InterPro" id="IPR012340">
    <property type="entry name" value="NA-bd_OB-fold"/>
</dbReference>
<keyword evidence="5" id="KW-0010">Activator</keyword>
<evidence type="ECO:0000256" key="1">
    <source>
        <dbReference type="ARBA" id="ARBA00004496"/>
    </source>
</evidence>
<gene>
    <name evidence="8" type="ORF">S03H2_03213</name>
</gene>
<feature type="domain" description="CSD" evidence="7">
    <location>
        <begin position="1"/>
        <end position="66"/>
    </location>
</feature>
<organism evidence="8">
    <name type="scientific">marine sediment metagenome</name>
    <dbReference type="NCBI Taxonomy" id="412755"/>
    <lineage>
        <taxon>unclassified sequences</taxon>
        <taxon>metagenomes</taxon>
        <taxon>ecological metagenomes</taxon>
    </lineage>
</organism>
<evidence type="ECO:0000256" key="6">
    <source>
        <dbReference type="ARBA" id="ARBA00023163"/>
    </source>
</evidence>
<evidence type="ECO:0000256" key="2">
    <source>
        <dbReference type="ARBA" id="ARBA00022490"/>
    </source>
</evidence>
<protein>
    <recommendedName>
        <fullName evidence="7">CSD domain-containing protein</fullName>
    </recommendedName>
</protein>
<sequence>MAKGTIRRLVADRGFGFMQSAEGTDLFFHRSELQGVQFATLREGQEVEFEMGRGRDGRPQAVRVRLTKSL</sequence>
<dbReference type="InterPro" id="IPR002059">
    <property type="entry name" value="CSP_DNA-bd"/>
</dbReference>
<evidence type="ECO:0000256" key="5">
    <source>
        <dbReference type="ARBA" id="ARBA00023159"/>
    </source>
</evidence>
<accession>X1EB59</accession>
<dbReference type="PROSITE" id="PS51857">
    <property type="entry name" value="CSD_2"/>
    <property type="match status" value="1"/>
</dbReference>
<name>X1EB59_9ZZZZ</name>
<dbReference type="SMART" id="SM00357">
    <property type="entry name" value="CSP"/>
    <property type="match status" value="1"/>
</dbReference>
<dbReference type="InterPro" id="IPR012156">
    <property type="entry name" value="Cold_shock_CspA"/>
</dbReference>
<dbReference type="GO" id="GO:0005737">
    <property type="term" value="C:cytoplasm"/>
    <property type="evidence" value="ECO:0007669"/>
    <property type="project" value="UniProtKB-SubCell"/>
</dbReference>
<evidence type="ECO:0000256" key="4">
    <source>
        <dbReference type="ARBA" id="ARBA00023125"/>
    </source>
</evidence>
<keyword evidence="3" id="KW-0805">Transcription regulation</keyword>
<dbReference type="Gene3D" id="2.40.50.140">
    <property type="entry name" value="Nucleic acid-binding proteins"/>
    <property type="match status" value="1"/>
</dbReference>
<comment type="subcellular location">
    <subcellularLocation>
        <location evidence="1">Cytoplasm</location>
    </subcellularLocation>
</comment>
<dbReference type="PANTHER" id="PTHR46565">
    <property type="entry name" value="COLD SHOCK DOMAIN PROTEIN 2"/>
    <property type="match status" value="1"/>
</dbReference>
<comment type="caution">
    <text evidence="8">The sequence shown here is derived from an EMBL/GenBank/DDBJ whole genome shotgun (WGS) entry which is preliminary data.</text>
</comment>
<evidence type="ECO:0000313" key="8">
    <source>
        <dbReference type="EMBL" id="GAH29847.1"/>
    </source>
</evidence>
<dbReference type="SUPFAM" id="SSF50249">
    <property type="entry name" value="Nucleic acid-binding proteins"/>
    <property type="match status" value="1"/>
</dbReference>
<dbReference type="InterPro" id="IPR011129">
    <property type="entry name" value="CSD"/>
</dbReference>
<evidence type="ECO:0000256" key="3">
    <source>
        <dbReference type="ARBA" id="ARBA00023015"/>
    </source>
</evidence>
<proteinExistence type="predicted"/>
<keyword evidence="4" id="KW-0238">DNA-binding</keyword>
<dbReference type="PRINTS" id="PR00050">
    <property type="entry name" value="COLDSHOCK"/>
</dbReference>
<reference evidence="8" key="1">
    <citation type="journal article" date="2014" name="Front. Microbiol.">
        <title>High frequency of phylogenetically diverse reductive dehalogenase-homologous genes in deep subseafloor sedimentary metagenomes.</title>
        <authorList>
            <person name="Kawai M."/>
            <person name="Futagami T."/>
            <person name="Toyoda A."/>
            <person name="Takaki Y."/>
            <person name="Nishi S."/>
            <person name="Hori S."/>
            <person name="Arai W."/>
            <person name="Tsubouchi T."/>
            <person name="Morono Y."/>
            <person name="Uchiyama I."/>
            <person name="Ito T."/>
            <person name="Fujiyama A."/>
            <person name="Inagaki F."/>
            <person name="Takami H."/>
        </authorList>
    </citation>
    <scope>NUCLEOTIDE SEQUENCE</scope>
    <source>
        <strain evidence="8">Expedition CK06-06</strain>
    </source>
</reference>
<dbReference type="Pfam" id="PF00313">
    <property type="entry name" value="CSD"/>
    <property type="match status" value="1"/>
</dbReference>
<keyword evidence="2" id="KW-0963">Cytoplasm</keyword>
<dbReference type="AlphaFoldDB" id="X1EB59"/>
<dbReference type="PIRSF" id="PIRSF002599">
    <property type="entry name" value="Cold_shock_A"/>
    <property type="match status" value="1"/>
</dbReference>
<evidence type="ECO:0000259" key="7">
    <source>
        <dbReference type="PROSITE" id="PS51857"/>
    </source>
</evidence>
<dbReference type="EMBL" id="BARU01001164">
    <property type="protein sequence ID" value="GAH29847.1"/>
    <property type="molecule type" value="Genomic_DNA"/>
</dbReference>
<dbReference type="PANTHER" id="PTHR46565:SF20">
    <property type="entry name" value="COLD SHOCK DOMAIN-CONTAINING PROTEIN 4"/>
    <property type="match status" value="1"/>
</dbReference>
<keyword evidence="6" id="KW-0804">Transcription</keyword>
<dbReference type="GO" id="GO:0003677">
    <property type="term" value="F:DNA binding"/>
    <property type="evidence" value="ECO:0007669"/>
    <property type="project" value="UniProtKB-KW"/>
</dbReference>